<feature type="non-terminal residue" evidence="2">
    <location>
        <position position="51"/>
    </location>
</feature>
<protein>
    <submittedName>
        <fullName evidence="2">Uncharacterized protein</fullName>
    </submittedName>
</protein>
<reference evidence="2 3" key="1">
    <citation type="submission" date="2016-06" db="EMBL/GenBank/DDBJ databases">
        <title>Comparative genomics of the ectomycorrhizal sister species Rhizopogon vinicolor and Rhizopogon vesiculosus (Basidiomycota: Boletales) reveals a divergence of the mating type B locus.</title>
        <authorList>
            <consortium name="DOE Joint Genome Institute"/>
            <person name="Mujic A.B."/>
            <person name="Kuo A."/>
            <person name="Tritt A."/>
            <person name="Lipzen A."/>
            <person name="Chen C."/>
            <person name="Johnson J."/>
            <person name="Sharma A."/>
            <person name="Barry K."/>
            <person name="Grigoriev I.V."/>
            <person name="Spatafora J.W."/>
        </authorList>
    </citation>
    <scope>NUCLEOTIDE SEQUENCE [LARGE SCALE GENOMIC DNA]</scope>
    <source>
        <strain evidence="2 3">AM-OR11-026</strain>
    </source>
</reference>
<dbReference type="Proteomes" id="UP000092154">
    <property type="component" value="Unassembled WGS sequence"/>
</dbReference>
<evidence type="ECO:0000313" key="2">
    <source>
        <dbReference type="EMBL" id="OAX38072.1"/>
    </source>
</evidence>
<dbReference type="AlphaFoldDB" id="A0A1B7MZR9"/>
<feature type="signal peptide" evidence="1">
    <location>
        <begin position="1"/>
        <end position="22"/>
    </location>
</feature>
<name>A0A1B7MZR9_9AGAM</name>
<organism evidence="2 3">
    <name type="scientific">Rhizopogon vinicolor AM-OR11-026</name>
    <dbReference type="NCBI Taxonomy" id="1314800"/>
    <lineage>
        <taxon>Eukaryota</taxon>
        <taxon>Fungi</taxon>
        <taxon>Dikarya</taxon>
        <taxon>Basidiomycota</taxon>
        <taxon>Agaricomycotina</taxon>
        <taxon>Agaricomycetes</taxon>
        <taxon>Agaricomycetidae</taxon>
        <taxon>Boletales</taxon>
        <taxon>Suillineae</taxon>
        <taxon>Rhizopogonaceae</taxon>
        <taxon>Rhizopogon</taxon>
    </lineage>
</organism>
<keyword evidence="3" id="KW-1185">Reference proteome</keyword>
<accession>A0A1B7MZR9</accession>
<dbReference type="InParanoid" id="A0A1B7MZR9"/>
<proteinExistence type="predicted"/>
<feature type="chain" id="PRO_5008597677" evidence="1">
    <location>
        <begin position="23"/>
        <end position="51"/>
    </location>
</feature>
<keyword evidence="1" id="KW-0732">Signal</keyword>
<gene>
    <name evidence="2" type="ORF">K503DRAFT_770845</name>
</gene>
<evidence type="ECO:0000256" key="1">
    <source>
        <dbReference type="SAM" id="SignalP"/>
    </source>
</evidence>
<sequence length="51" mass="5554">MSALIGTDLWLLMLIASTLIFASFSTNRLSSCQSPILQGPCMHCCSYNIIS</sequence>
<dbReference type="EMBL" id="KV448314">
    <property type="protein sequence ID" value="OAX38072.1"/>
    <property type="molecule type" value="Genomic_DNA"/>
</dbReference>
<evidence type="ECO:0000313" key="3">
    <source>
        <dbReference type="Proteomes" id="UP000092154"/>
    </source>
</evidence>